<dbReference type="AlphaFoldDB" id="A0A914MRZ3"/>
<reference evidence="2" key="1">
    <citation type="submission" date="2022-11" db="UniProtKB">
        <authorList>
            <consortium name="WormBaseParasite"/>
        </authorList>
    </citation>
    <scope>IDENTIFICATION</scope>
</reference>
<name>A0A914MRZ3_MELIC</name>
<evidence type="ECO:0000313" key="2">
    <source>
        <dbReference type="WBParaSite" id="Minc3s02291g29292"/>
    </source>
</evidence>
<accession>A0A914MRZ3</accession>
<dbReference type="Proteomes" id="UP000887563">
    <property type="component" value="Unplaced"/>
</dbReference>
<evidence type="ECO:0000313" key="1">
    <source>
        <dbReference type="Proteomes" id="UP000887563"/>
    </source>
</evidence>
<dbReference type="WBParaSite" id="Minc3s02291g29292">
    <property type="protein sequence ID" value="Minc3s02291g29292"/>
    <property type="gene ID" value="Minc3s02291g29292"/>
</dbReference>
<proteinExistence type="predicted"/>
<sequence length="63" mass="7395">MKMTVQWMIVFYFNLEQTLEYMGPQAFVYINTKIGLICTKLVNLKIIACGIKDKMEEMIETIL</sequence>
<keyword evidence="1" id="KW-1185">Reference proteome</keyword>
<protein>
    <submittedName>
        <fullName evidence="2">Uncharacterized protein</fullName>
    </submittedName>
</protein>
<organism evidence="1 2">
    <name type="scientific">Meloidogyne incognita</name>
    <name type="common">Southern root-knot nematode worm</name>
    <name type="synonym">Oxyuris incognita</name>
    <dbReference type="NCBI Taxonomy" id="6306"/>
    <lineage>
        <taxon>Eukaryota</taxon>
        <taxon>Metazoa</taxon>
        <taxon>Ecdysozoa</taxon>
        <taxon>Nematoda</taxon>
        <taxon>Chromadorea</taxon>
        <taxon>Rhabditida</taxon>
        <taxon>Tylenchina</taxon>
        <taxon>Tylenchomorpha</taxon>
        <taxon>Tylenchoidea</taxon>
        <taxon>Meloidogynidae</taxon>
        <taxon>Meloidogyninae</taxon>
        <taxon>Meloidogyne</taxon>
        <taxon>Meloidogyne incognita group</taxon>
    </lineage>
</organism>